<evidence type="ECO:0000313" key="3">
    <source>
        <dbReference type="Proteomes" id="UP001055439"/>
    </source>
</evidence>
<proteinExistence type="predicted"/>
<name>A0A9E7KWU2_9LILI</name>
<evidence type="ECO:0000313" key="2">
    <source>
        <dbReference type="EMBL" id="URE35197.1"/>
    </source>
</evidence>
<sequence>MEQRAEASPEAGKGRREAIGKSKGVEGGGWR</sequence>
<accession>A0A9E7KWU2</accession>
<feature type="region of interest" description="Disordered" evidence="1">
    <location>
        <begin position="1"/>
        <end position="31"/>
    </location>
</feature>
<feature type="compositionally biased region" description="Basic and acidic residues" evidence="1">
    <location>
        <begin position="1"/>
        <end position="24"/>
    </location>
</feature>
<dbReference type="EMBL" id="CP097510">
    <property type="protein sequence ID" value="URE35197.1"/>
    <property type="molecule type" value="Genomic_DNA"/>
</dbReference>
<dbReference type="AlphaFoldDB" id="A0A9E7KWU2"/>
<keyword evidence="3" id="KW-1185">Reference proteome</keyword>
<protein>
    <submittedName>
        <fullName evidence="2">Uncharacterized protein</fullName>
    </submittedName>
</protein>
<dbReference type="Proteomes" id="UP001055439">
    <property type="component" value="Chromosome 8"/>
</dbReference>
<gene>
    <name evidence="2" type="ORF">MUK42_16282</name>
</gene>
<organism evidence="2 3">
    <name type="scientific">Musa troglodytarum</name>
    <name type="common">fe'i banana</name>
    <dbReference type="NCBI Taxonomy" id="320322"/>
    <lineage>
        <taxon>Eukaryota</taxon>
        <taxon>Viridiplantae</taxon>
        <taxon>Streptophyta</taxon>
        <taxon>Embryophyta</taxon>
        <taxon>Tracheophyta</taxon>
        <taxon>Spermatophyta</taxon>
        <taxon>Magnoliopsida</taxon>
        <taxon>Liliopsida</taxon>
        <taxon>Zingiberales</taxon>
        <taxon>Musaceae</taxon>
        <taxon>Musa</taxon>
    </lineage>
</organism>
<evidence type="ECO:0000256" key="1">
    <source>
        <dbReference type="SAM" id="MobiDB-lite"/>
    </source>
</evidence>
<reference evidence="2" key="1">
    <citation type="submission" date="2022-05" db="EMBL/GenBank/DDBJ databases">
        <title>The Musa troglodytarum L. genome provides insights into the mechanism of non-climacteric behaviour and enrichment of carotenoids.</title>
        <authorList>
            <person name="Wang J."/>
        </authorList>
    </citation>
    <scope>NUCLEOTIDE SEQUENCE</scope>
    <source>
        <tissue evidence="2">Leaf</tissue>
    </source>
</reference>